<dbReference type="GO" id="GO:0005525">
    <property type="term" value="F:GTP binding"/>
    <property type="evidence" value="ECO:0007669"/>
    <property type="project" value="UniProtKB-KW"/>
</dbReference>
<keyword evidence="3 7" id="KW-0460">Magnesium</keyword>
<dbReference type="EMBL" id="JACAZH010000007">
    <property type="protein sequence ID" value="KAF7364096.1"/>
    <property type="molecule type" value="Genomic_DNA"/>
</dbReference>
<name>A0A8H6YSM1_9AGAR</name>
<dbReference type="GO" id="GO:0031683">
    <property type="term" value="F:G-protein beta/gamma-subunit complex binding"/>
    <property type="evidence" value="ECO:0007669"/>
    <property type="project" value="InterPro"/>
</dbReference>
<dbReference type="PRINTS" id="PR00318">
    <property type="entry name" value="GPROTEINA"/>
</dbReference>
<evidence type="ECO:0000256" key="8">
    <source>
        <dbReference type="SAM" id="MobiDB-lite"/>
    </source>
</evidence>
<evidence type="ECO:0000256" key="1">
    <source>
        <dbReference type="ARBA" id="ARBA00022723"/>
    </source>
</evidence>
<feature type="binding site" evidence="7">
    <location>
        <position position="194"/>
    </location>
    <ligand>
        <name>Mg(2+)</name>
        <dbReference type="ChEBI" id="CHEBI:18420"/>
    </ligand>
</feature>
<evidence type="ECO:0000256" key="2">
    <source>
        <dbReference type="ARBA" id="ARBA00022741"/>
    </source>
</evidence>
<dbReference type="OrthoDB" id="5817230at2759"/>
<evidence type="ECO:0000256" key="4">
    <source>
        <dbReference type="ARBA" id="ARBA00023134"/>
    </source>
</evidence>
<feature type="binding site" evidence="7">
    <location>
        <position position="47"/>
    </location>
    <ligand>
        <name>Mg(2+)</name>
        <dbReference type="ChEBI" id="CHEBI:18420"/>
    </ligand>
</feature>
<dbReference type="GO" id="GO:0003924">
    <property type="term" value="F:GTPase activity"/>
    <property type="evidence" value="ECO:0007669"/>
    <property type="project" value="InterPro"/>
</dbReference>
<dbReference type="GO" id="GO:0046872">
    <property type="term" value="F:metal ion binding"/>
    <property type="evidence" value="ECO:0007669"/>
    <property type="project" value="UniProtKB-KW"/>
</dbReference>
<dbReference type="PROSITE" id="PS51882">
    <property type="entry name" value="G_ALPHA"/>
    <property type="match status" value="1"/>
</dbReference>
<dbReference type="SMART" id="SM00275">
    <property type="entry name" value="G_alpha"/>
    <property type="match status" value="1"/>
</dbReference>
<gene>
    <name evidence="9" type="ORF">MSAN_01068600</name>
</gene>
<dbReference type="Pfam" id="PF00503">
    <property type="entry name" value="G-alpha"/>
    <property type="match status" value="1"/>
</dbReference>
<feature type="region of interest" description="Disordered" evidence="8">
    <location>
        <begin position="111"/>
        <end position="132"/>
    </location>
</feature>
<keyword evidence="1 7" id="KW-0479">Metal-binding</keyword>
<keyword evidence="5" id="KW-0807">Transducer</keyword>
<dbReference type="CDD" id="cd00066">
    <property type="entry name" value="G-alpha"/>
    <property type="match status" value="1"/>
</dbReference>
<feature type="binding site" evidence="6">
    <location>
        <begin position="213"/>
        <end position="217"/>
    </location>
    <ligand>
        <name>GTP</name>
        <dbReference type="ChEBI" id="CHEBI:37565"/>
    </ligand>
</feature>
<dbReference type="SUPFAM" id="SSF52540">
    <property type="entry name" value="P-loop containing nucleoside triphosphate hydrolases"/>
    <property type="match status" value="1"/>
</dbReference>
<dbReference type="GO" id="GO:0001664">
    <property type="term" value="F:G protein-coupled receptor binding"/>
    <property type="evidence" value="ECO:0007669"/>
    <property type="project" value="TreeGrafter"/>
</dbReference>
<proteinExistence type="predicted"/>
<reference evidence="9" key="1">
    <citation type="submission" date="2020-05" db="EMBL/GenBank/DDBJ databases">
        <title>Mycena genomes resolve the evolution of fungal bioluminescence.</title>
        <authorList>
            <person name="Tsai I.J."/>
        </authorList>
    </citation>
    <scope>NUCLEOTIDE SEQUENCE</scope>
    <source>
        <strain evidence="9">160909Yilan</strain>
    </source>
</reference>
<evidence type="ECO:0000256" key="3">
    <source>
        <dbReference type="ARBA" id="ARBA00022842"/>
    </source>
</evidence>
<dbReference type="Proteomes" id="UP000623467">
    <property type="component" value="Unassembled WGS sequence"/>
</dbReference>
<keyword evidence="4 6" id="KW-0342">GTP-binding</keyword>
<dbReference type="InterPro" id="IPR011025">
    <property type="entry name" value="GproteinA_insert"/>
</dbReference>
<protein>
    <submittedName>
        <fullName evidence="9">Heterotrimeric G-protein alpha subunit</fullName>
    </submittedName>
</protein>
<dbReference type="PANTHER" id="PTHR10218:SF369">
    <property type="entry name" value="GUANINE NUCLEOTIDE-BINDING PROTEIN ALPHA-2 SUBUNIT"/>
    <property type="match status" value="1"/>
</dbReference>
<evidence type="ECO:0000256" key="6">
    <source>
        <dbReference type="PIRSR" id="PIRSR601019-1"/>
    </source>
</evidence>
<dbReference type="AlphaFoldDB" id="A0A8H6YSM1"/>
<accession>A0A8H6YSM1</accession>
<organism evidence="9 10">
    <name type="scientific">Mycena sanguinolenta</name>
    <dbReference type="NCBI Taxonomy" id="230812"/>
    <lineage>
        <taxon>Eukaryota</taxon>
        <taxon>Fungi</taxon>
        <taxon>Dikarya</taxon>
        <taxon>Basidiomycota</taxon>
        <taxon>Agaricomycotina</taxon>
        <taxon>Agaricomycetes</taxon>
        <taxon>Agaricomycetidae</taxon>
        <taxon>Agaricales</taxon>
        <taxon>Marasmiineae</taxon>
        <taxon>Mycenaceae</taxon>
        <taxon>Mycena</taxon>
    </lineage>
</organism>
<dbReference type="InterPro" id="IPR001019">
    <property type="entry name" value="Gprotein_alpha_su"/>
</dbReference>
<feature type="compositionally biased region" description="Basic and acidic residues" evidence="8">
    <location>
        <begin position="10"/>
        <end position="24"/>
    </location>
</feature>
<dbReference type="PANTHER" id="PTHR10218">
    <property type="entry name" value="GTP-BINDING PROTEIN ALPHA SUBUNIT"/>
    <property type="match status" value="1"/>
</dbReference>
<evidence type="ECO:0000313" key="10">
    <source>
        <dbReference type="Proteomes" id="UP000623467"/>
    </source>
</evidence>
<dbReference type="SUPFAM" id="SSF47895">
    <property type="entry name" value="Transducin (alpha subunit), insertion domain"/>
    <property type="match status" value="1"/>
</dbReference>
<dbReference type="GO" id="GO:0005834">
    <property type="term" value="C:heterotrimeric G-protein complex"/>
    <property type="evidence" value="ECO:0007669"/>
    <property type="project" value="TreeGrafter"/>
</dbReference>
<evidence type="ECO:0000313" key="9">
    <source>
        <dbReference type="EMBL" id="KAF7364096.1"/>
    </source>
</evidence>
<dbReference type="FunFam" id="3.40.50.300:FF:000692">
    <property type="entry name" value="Guanine nucleotide-binding protein subunit alpha"/>
    <property type="match status" value="1"/>
</dbReference>
<evidence type="ECO:0000256" key="5">
    <source>
        <dbReference type="ARBA" id="ARBA00023224"/>
    </source>
</evidence>
<dbReference type="GO" id="GO:0007189">
    <property type="term" value="P:adenylate cyclase-activating G protein-coupled receptor signaling pathway"/>
    <property type="evidence" value="ECO:0007669"/>
    <property type="project" value="TreeGrafter"/>
</dbReference>
<dbReference type="Gene3D" id="3.40.50.300">
    <property type="entry name" value="P-loop containing nucleotide triphosphate hydrolases"/>
    <property type="match status" value="2"/>
</dbReference>
<dbReference type="InterPro" id="IPR027417">
    <property type="entry name" value="P-loop_NTPase"/>
</dbReference>
<comment type="caution">
    <text evidence="9">The sequence shown here is derived from an EMBL/GenBank/DDBJ whole genome shotgun (WGS) entry which is preliminary data.</text>
</comment>
<feature type="compositionally biased region" description="Polar residues" evidence="8">
    <location>
        <begin position="111"/>
        <end position="124"/>
    </location>
</feature>
<keyword evidence="2 6" id="KW-0547">Nucleotide-binding</keyword>
<feature type="region of interest" description="Disordered" evidence="8">
    <location>
        <begin position="1"/>
        <end position="24"/>
    </location>
</feature>
<sequence>MGACTSQSDRASKSRSDEIDRQLGEDSKRYRKECRILLLGSGESGKSTIMKQMKIIHQSAFTEEERLAYRKTIHKNVLDSAQALVEAIRKYGMEDLLRDKLVCETILPATDGSSQGQLTPTGNEAQAGEGQDGLGRELVDAIEMLWTDPVVARVLDKHQSKFYLMDTSSPTSRVSPTPSYIPTEEDVLRARAQSTAITETRFNVGNMSIHMFDVGGQRTERRKWIHYFERCVLVLFRCPFSDTWDVHSVTSIIFCTALSEYNQVLLEEKGKVRFLFLSSHSHLSASIRLPCPLFTLRDEVS</sequence>
<feature type="binding site" evidence="6">
    <location>
        <begin position="43"/>
        <end position="48"/>
    </location>
    <ligand>
        <name>GTP</name>
        <dbReference type="ChEBI" id="CHEBI:37565"/>
    </ligand>
</feature>
<evidence type="ECO:0000256" key="7">
    <source>
        <dbReference type="PIRSR" id="PIRSR601019-2"/>
    </source>
</evidence>
<dbReference type="GO" id="GO:0005737">
    <property type="term" value="C:cytoplasm"/>
    <property type="evidence" value="ECO:0007669"/>
    <property type="project" value="TreeGrafter"/>
</dbReference>
<keyword evidence="10" id="KW-1185">Reference proteome</keyword>